<dbReference type="EMBL" id="JAJTTA010000006">
    <property type="protein sequence ID" value="MCF0043450.1"/>
    <property type="molecule type" value="Genomic_DNA"/>
</dbReference>
<evidence type="ECO:0000256" key="5">
    <source>
        <dbReference type="ARBA" id="ARBA00022801"/>
    </source>
</evidence>
<keyword evidence="3" id="KW-0540">Nuclease</keyword>
<dbReference type="InterPro" id="IPR035093">
    <property type="entry name" value="RelE/ParE_toxin_dom_sf"/>
</dbReference>
<evidence type="ECO:0000256" key="1">
    <source>
        <dbReference type="ARBA" id="ARBA00008172"/>
    </source>
</evidence>
<evidence type="ECO:0000256" key="2">
    <source>
        <dbReference type="ARBA" id="ARBA00022649"/>
    </source>
</evidence>
<dbReference type="GO" id="GO:0016787">
    <property type="term" value="F:hydrolase activity"/>
    <property type="evidence" value="ECO:0007669"/>
    <property type="project" value="UniProtKB-KW"/>
</dbReference>
<evidence type="ECO:0000313" key="7">
    <source>
        <dbReference type="EMBL" id="MCF0043450.1"/>
    </source>
</evidence>
<dbReference type="Pfam" id="PF06769">
    <property type="entry name" value="YoeB_toxin"/>
    <property type="match status" value="1"/>
</dbReference>
<dbReference type="InterPro" id="IPR009614">
    <property type="entry name" value="YoeB_toxin"/>
</dbReference>
<dbReference type="Proteomes" id="UP001139700">
    <property type="component" value="Unassembled WGS sequence"/>
</dbReference>
<dbReference type="AlphaFoldDB" id="A0A9X1PFC1"/>
<proteinExistence type="inferred from homology"/>
<comment type="caution">
    <text evidence="7">The sequence shown here is derived from an EMBL/GenBank/DDBJ whole genome shotgun (WGS) entry which is preliminary data.</text>
</comment>
<keyword evidence="2" id="KW-1277">Toxin-antitoxin system</keyword>
<evidence type="ECO:0000256" key="3">
    <source>
        <dbReference type="ARBA" id="ARBA00022722"/>
    </source>
</evidence>
<comment type="similarity">
    <text evidence="1">Belongs to the YoeB family.</text>
</comment>
<sequence>MGPGNFKIKFTDLALHHLEFWHKSGQKAHIKRIERLIQSIRETPTSGIGKPELLRYNLAGKYSRRIDKEHRIIYKIEDQTVFIISMKGHYEP</sequence>
<keyword evidence="4" id="KW-0255">Endonuclease</keyword>
<dbReference type="PANTHER" id="PTHR38039">
    <property type="entry name" value="TOXIN YOEB"/>
    <property type="match status" value="1"/>
</dbReference>
<gene>
    <name evidence="7" type="ORF">LXM24_25315</name>
</gene>
<dbReference type="Gene3D" id="3.30.2310.20">
    <property type="entry name" value="RelE-like"/>
    <property type="match status" value="1"/>
</dbReference>
<name>A0A9X1PFC1_9BACT</name>
<evidence type="ECO:0000256" key="4">
    <source>
        <dbReference type="ARBA" id="ARBA00022759"/>
    </source>
</evidence>
<keyword evidence="5" id="KW-0378">Hydrolase</keyword>
<dbReference type="PANTHER" id="PTHR38039:SF1">
    <property type="entry name" value="TOXIN YOEB"/>
    <property type="match status" value="1"/>
</dbReference>
<dbReference type="NCBIfam" id="TIGR02116">
    <property type="entry name" value="toxin_Txe_YoeB"/>
    <property type="match status" value="1"/>
</dbReference>
<dbReference type="RefSeq" id="WP_234616198.1">
    <property type="nucleotide sequence ID" value="NZ_CP098806.1"/>
</dbReference>
<dbReference type="GO" id="GO:0006401">
    <property type="term" value="P:RNA catabolic process"/>
    <property type="evidence" value="ECO:0007669"/>
    <property type="project" value="InterPro"/>
</dbReference>
<evidence type="ECO:0000313" key="8">
    <source>
        <dbReference type="Proteomes" id="UP001139700"/>
    </source>
</evidence>
<dbReference type="SUPFAM" id="SSF143011">
    <property type="entry name" value="RelE-like"/>
    <property type="match status" value="1"/>
</dbReference>
<keyword evidence="8" id="KW-1185">Reference proteome</keyword>
<organism evidence="7 8">
    <name type="scientific">Dyadobacter fanqingshengii</name>
    <dbReference type="NCBI Taxonomy" id="2906443"/>
    <lineage>
        <taxon>Bacteria</taxon>
        <taxon>Pseudomonadati</taxon>
        <taxon>Bacteroidota</taxon>
        <taxon>Cytophagia</taxon>
        <taxon>Cytophagales</taxon>
        <taxon>Spirosomataceae</taxon>
        <taxon>Dyadobacter</taxon>
    </lineage>
</organism>
<protein>
    <recommendedName>
        <fullName evidence="6">Putative mRNA interferase YoeB</fullName>
    </recommendedName>
</protein>
<dbReference type="GO" id="GO:0004519">
    <property type="term" value="F:endonuclease activity"/>
    <property type="evidence" value="ECO:0007669"/>
    <property type="project" value="UniProtKB-KW"/>
</dbReference>
<reference evidence="7" key="1">
    <citation type="submission" date="2021-12" db="EMBL/GenBank/DDBJ databases">
        <title>Novel species in genus Dyadobacter.</title>
        <authorList>
            <person name="Ma C."/>
        </authorList>
    </citation>
    <scope>NUCLEOTIDE SEQUENCE</scope>
    <source>
        <strain evidence="7">CY399</strain>
    </source>
</reference>
<evidence type="ECO:0000256" key="6">
    <source>
        <dbReference type="ARBA" id="ARBA00030388"/>
    </source>
</evidence>
<accession>A0A9X1PFC1</accession>